<dbReference type="HOGENOM" id="CLU_025996_21_1_10"/>
<reference evidence="2 3" key="2">
    <citation type="journal article" date="2011" name="Stand. Genomic Sci.">
        <title>Complete genome sequence of Bacteroides helcogenes type strain (P 36-108).</title>
        <authorList>
            <person name="Pati A."/>
            <person name="Gronow S."/>
            <person name="Zeytun A."/>
            <person name="Lapidus A."/>
            <person name="Nolan M."/>
            <person name="Hammon N."/>
            <person name="Deshpande S."/>
            <person name="Cheng J.F."/>
            <person name="Tapia R."/>
            <person name="Han C."/>
            <person name="Goodwin L."/>
            <person name="Pitluck S."/>
            <person name="Liolios K."/>
            <person name="Pagani I."/>
            <person name="Ivanova N."/>
            <person name="Mavromatis K."/>
            <person name="Chen A."/>
            <person name="Palaniappan K."/>
            <person name="Land M."/>
            <person name="Hauser L."/>
            <person name="Chang Y.J."/>
            <person name="Jeffries C.D."/>
            <person name="Detter J.C."/>
            <person name="Brambilla E."/>
            <person name="Rohde M."/>
            <person name="Goker M."/>
            <person name="Woyke T."/>
            <person name="Bristow J."/>
            <person name="Eisen J.A."/>
            <person name="Markowitz V."/>
            <person name="Hugenholtz P."/>
            <person name="Kyrpides N.C."/>
            <person name="Klenk H.P."/>
            <person name="Lucas S."/>
        </authorList>
    </citation>
    <scope>NUCLEOTIDE SEQUENCE [LARGE SCALE GENOMIC DNA]</scope>
    <source>
        <strain evidence="3">ATCC 35417 / DSM 20613 / JCM 6297 / CCUG 15421 / P 36-108</strain>
    </source>
</reference>
<gene>
    <name evidence="2" type="ordered locus">Bache_2162</name>
</gene>
<dbReference type="EMBL" id="CP002352">
    <property type="protein sequence ID" value="ADV44131.1"/>
    <property type="molecule type" value="Genomic_DNA"/>
</dbReference>
<feature type="domain" description="Glycosyltransferase 2-like" evidence="1">
    <location>
        <begin position="3"/>
        <end position="133"/>
    </location>
</feature>
<dbReference type="SUPFAM" id="SSF53448">
    <property type="entry name" value="Nucleotide-diphospho-sugar transferases"/>
    <property type="match status" value="1"/>
</dbReference>
<dbReference type="InterPro" id="IPR001173">
    <property type="entry name" value="Glyco_trans_2-like"/>
</dbReference>
<organism evidence="2 3">
    <name type="scientific">Bacteroides helcogenes (strain ATCC 35417 / DSM 20613 / JCM 6297 / CCUG 15421 / P 36-108)</name>
    <dbReference type="NCBI Taxonomy" id="693979"/>
    <lineage>
        <taxon>Bacteria</taxon>
        <taxon>Pseudomonadati</taxon>
        <taxon>Bacteroidota</taxon>
        <taxon>Bacteroidia</taxon>
        <taxon>Bacteroidales</taxon>
        <taxon>Bacteroidaceae</taxon>
        <taxon>Bacteroides</taxon>
    </lineage>
</organism>
<proteinExistence type="predicted"/>
<dbReference type="PANTHER" id="PTHR43685:SF11">
    <property type="entry name" value="GLYCOSYLTRANSFERASE TAGX-RELATED"/>
    <property type="match status" value="1"/>
</dbReference>
<dbReference type="RefSeq" id="WP_013547722.1">
    <property type="nucleotide sequence ID" value="NC_014933.1"/>
</dbReference>
<dbReference type="OrthoDB" id="9788101at2"/>
<dbReference type="Gene3D" id="3.90.550.10">
    <property type="entry name" value="Spore Coat Polysaccharide Biosynthesis Protein SpsA, Chain A"/>
    <property type="match status" value="1"/>
</dbReference>
<sequence>MITVIIVSLNSGKTIGSAISSVLSLDILNLELLVIDGASSDKTLDILTHFEKMVNLGLYGEKKIKWISEKDTGIYDAMNKGIKIASYDWVYFLGADDCLLPDFGKVINVLDNANNIYYFNCYMSALGKKHDGYFNAYKLSYKNICHQSIVYPKKYLLQYLFNLDYKIVADYFLNLQLWSNPQIKFIYTPITIAVFSGDGISSNNIDSKFYDNIFSIMKANLGLRYAIYGKIVYVLHRFLKNR</sequence>
<dbReference type="PATRIC" id="fig|693979.3.peg.2271"/>
<dbReference type="InterPro" id="IPR029044">
    <property type="entry name" value="Nucleotide-diphossugar_trans"/>
</dbReference>
<dbReference type="GO" id="GO:0016740">
    <property type="term" value="F:transferase activity"/>
    <property type="evidence" value="ECO:0007669"/>
    <property type="project" value="UniProtKB-KW"/>
</dbReference>
<dbReference type="KEGG" id="bhl:Bache_2162"/>
<evidence type="ECO:0000259" key="1">
    <source>
        <dbReference type="Pfam" id="PF00535"/>
    </source>
</evidence>
<keyword evidence="2" id="KW-0808">Transferase</keyword>
<dbReference type="eggNOG" id="COG0463">
    <property type="taxonomic scope" value="Bacteria"/>
</dbReference>
<protein>
    <submittedName>
        <fullName evidence="2">Glycosyl transferase family 2</fullName>
    </submittedName>
</protein>
<dbReference type="Proteomes" id="UP000008630">
    <property type="component" value="Chromosome"/>
</dbReference>
<name>E6SS63_BACT6</name>
<accession>E6SS63</accession>
<dbReference type="InterPro" id="IPR050834">
    <property type="entry name" value="Glycosyltransf_2"/>
</dbReference>
<dbReference type="STRING" id="693979.Bache_2162"/>
<keyword evidence="3" id="KW-1185">Reference proteome</keyword>
<evidence type="ECO:0000313" key="3">
    <source>
        <dbReference type="Proteomes" id="UP000008630"/>
    </source>
</evidence>
<dbReference type="Pfam" id="PF00535">
    <property type="entry name" value="Glycos_transf_2"/>
    <property type="match status" value="1"/>
</dbReference>
<dbReference type="AlphaFoldDB" id="E6SS63"/>
<dbReference type="PANTHER" id="PTHR43685">
    <property type="entry name" value="GLYCOSYLTRANSFERASE"/>
    <property type="match status" value="1"/>
</dbReference>
<reference key="1">
    <citation type="submission" date="2010-11" db="EMBL/GenBank/DDBJ databases">
        <title>The complete genome of Bacteroides helcogenes P 36-108.</title>
        <authorList>
            <consortium name="US DOE Joint Genome Institute (JGI-PGF)"/>
            <person name="Lucas S."/>
            <person name="Copeland A."/>
            <person name="Lapidus A."/>
            <person name="Bruce D."/>
            <person name="Goodwin L."/>
            <person name="Pitluck S."/>
            <person name="Kyrpides N."/>
            <person name="Mavromatis K."/>
            <person name="Ivanova N."/>
            <person name="Zeytun A."/>
            <person name="Brettin T."/>
            <person name="Detter J.C."/>
            <person name="Tapia R."/>
            <person name="Han C."/>
            <person name="Land M."/>
            <person name="Hauser L."/>
            <person name="Markowitz V."/>
            <person name="Cheng J.-F."/>
            <person name="Hugenholtz P."/>
            <person name="Woyke T."/>
            <person name="Wu D."/>
            <person name="Gronow S."/>
            <person name="Wellnitz S."/>
            <person name="Brambilla E."/>
            <person name="Klenk H.-P."/>
            <person name="Eisen J.A."/>
        </authorList>
    </citation>
    <scope>NUCLEOTIDE SEQUENCE</scope>
    <source>
        <strain>P 36-108</strain>
    </source>
</reference>
<evidence type="ECO:0000313" key="2">
    <source>
        <dbReference type="EMBL" id="ADV44131.1"/>
    </source>
</evidence>